<dbReference type="PANTHER" id="PTHR38686:SF1">
    <property type="entry name" value="APOLIPOPROTEIN N-ACYLTRANSFERASE"/>
    <property type="match status" value="1"/>
</dbReference>
<dbReference type="AlphaFoldDB" id="A0A4Q8D021"/>
<keyword evidence="1" id="KW-0812">Transmembrane</keyword>
<keyword evidence="2" id="KW-0449">Lipoprotein</keyword>
<keyword evidence="3" id="KW-1185">Reference proteome</keyword>
<evidence type="ECO:0000313" key="2">
    <source>
        <dbReference type="EMBL" id="RZU98638.1"/>
    </source>
</evidence>
<dbReference type="RefSeq" id="WP_130502932.1">
    <property type="nucleotide sequence ID" value="NZ_SHLI01000001.1"/>
</dbReference>
<keyword evidence="2" id="KW-0808">Transferase</keyword>
<accession>A0A4Q8D021</accession>
<comment type="caution">
    <text evidence="2">The sequence shown here is derived from an EMBL/GenBank/DDBJ whole genome shotgun (WGS) entry which is preliminary data.</text>
</comment>
<feature type="transmembrane region" description="Helical" evidence="1">
    <location>
        <begin position="6"/>
        <end position="30"/>
    </location>
</feature>
<keyword evidence="2" id="KW-0012">Acyltransferase</keyword>
<organism evidence="2 3">
    <name type="scientific">Spiribacter vilamensis</name>
    <dbReference type="NCBI Taxonomy" id="531306"/>
    <lineage>
        <taxon>Bacteria</taxon>
        <taxon>Pseudomonadati</taxon>
        <taxon>Pseudomonadota</taxon>
        <taxon>Gammaproteobacteria</taxon>
        <taxon>Chromatiales</taxon>
        <taxon>Ectothiorhodospiraceae</taxon>
        <taxon>Spiribacter</taxon>
    </lineage>
</organism>
<feature type="transmembrane region" description="Helical" evidence="1">
    <location>
        <begin position="98"/>
        <end position="124"/>
    </location>
</feature>
<evidence type="ECO:0000313" key="3">
    <source>
        <dbReference type="Proteomes" id="UP000292298"/>
    </source>
</evidence>
<feature type="transmembrane region" description="Helical" evidence="1">
    <location>
        <begin position="42"/>
        <end position="62"/>
    </location>
</feature>
<dbReference type="Gene3D" id="3.60.110.10">
    <property type="entry name" value="Carbon-nitrogen hydrolase"/>
    <property type="match status" value="1"/>
</dbReference>
<dbReference type="InterPro" id="IPR036526">
    <property type="entry name" value="C-N_Hydrolase_sf"/>
</dbReference>
<name>A0A4Q8D021_9GAMM</name>
<feature type="transmembrane region" description="Helical" evidence="1">
    <location>
        <begin position="170"/>
        <end position="187"/>
    </location>
</feature>
<evidence type="ECO:0000256" key="1">
    <source>
        <dbReference type="SAM" id="Phobius"/>
    </source>
</evidence>
<feature type="transmembrane region" description="Helical" evidence="1">
    <location>
        <begin position="68"/>
        <end position="86"/>
    </location>
</feature>
<protein>
    <submittedName>
        <fullName evidence="2">Apolipoprotein N-acyltransferase</fullName>
    </submittedName>
</protein>
<gene>
    <name evidence="2" type="ORF">EV698_0893</name>
</gene>
<dbReference type="OrthoDB" id="9804277at2"/>
<dbReference type="SUPFAM" id="SSF56317">
    <property type="entry name" value="Carbon-nitrogen hydrolase"/>
    <property type="match status" value="1"/>
</dbReference>
<dbReference type="InterPro" id="IPR004563">
    <property type="entry name" value="Apolipo_AcylTrfase"/>
</dbReference>
<dbReference type="GO" id="GO:0016020">
    <property type="term" value="C:membrane"/>
    <property type="evidence" value="ECO:0007669"/>
    <property type="project" value="InterPro"/>
</dbReference>
<dbReference type="GO" id="GO:0042158">
    <property type="term" value="P:lipoprotein biosynthetic process"/>
    <property type="evidence" value="ECO:0007669"/>
    <property type="project" value="InterPro"/>
</dbReference>
<feature type="transmembrane region" description="Helical" evidence="1">
    <location>
        <begin position="130"/>
        <end position="158"/>
    </location>
</feature>
<keyword evidence="1" id="KW-1133">Transmembrane helix</keyword>
<dbReference type="EMBL" id="SHLI01000001">
    <property type="protein sequence ID" value="RZU98638.1"/>
    <property type="molecule type" value="Genomic_DNA"/>
</dbReference>
<dbReference type="Proteomes" id="UP000292298">
    <property type="component" value="Unassembled WGS sequence"/>
</dbReference>
<dbReference type="PANTHER" id="PTHR38686">
    <property type="entry name" value="APOLIPOPROTEIN N-ACYLTRANSFERASE"/>
    <property type="match status" value="1"/>
</dbReference>
<keyword evidence="1" id="KW-0472">Membrane</keyword>
<dbReference type="GO" id="GO:0016410">
    <property type="term" value="F:N-acyltransferase activity"/>
    <property type="evidence" value="ECO:0007669"/>
    <property type="project" value="InterPro"/>
</dbReference>
<reference evidence="2 3" key="1">
    <citation type="submission" date="2019-02" db="EMBL/GenBank/DDBJ databases">
        <title>Genomic Encyclopedia of Type Strains, Phase IV (KMG-IV): sequencing the most valuable type-strain genomes for metagenomic binning, comparative biology and taxonomic classification.</title>
        <authorList>
            <person name="Goeker M."/>
        </authorList>
    </citation>
    <scope>NUCLEOTIDE SEQUENCE [LARGE SCALE GENOMIC DNA]</scope>
    <source>
        <strain evidence="2 3">DSM 21056</strain>
    </source>
</reference>
<proteinExistence type="predicted"/>
<sequence>MAGLLTGLLGIAALPPIALLPAGLIWLVPWLMALHASPPRRVVETLVAIGLPAGFAIGPVVIAEPRLTLVVIGATLTPFILTALLATDRRGRGSPGRLIIAVIVLCGLLAGVRALGLPLSLSLFLPTGFIHLPLIGAGGILASDLAIGLLQTALAILLHHRRARAMTPAIAARFTVALFALLPLALVQPPVATTDDAERARIAVIQTNITPRTRHQAIADGGLEGLKARQQHLARTAGQLDADWIIWPEAASPGFLGPDWRVTDSSATHLRHGYRYHRPGRVESEVRLSAGSGDEDATGRRWGKHYPLPFAERDLSPVHQINTTPPDIDALEVLICSDGTHPGAVDRAAARRPRVILNPASVAYLGSIPLPGMHQRSVHLQSARVAIAMIVVANAGPSAVLYPDGRRRVLAAPYTSGVAALPLPDRYIASDQDPGVLYGLLATGFVALGGSRRMRARSPARSSPRSAWPVVGLAAASIGIAIVLQHRSLEKFSSAATPALATPLETRAIHSPAAGHRGSIALLAREFGVATDWQAVPASVDAAMGWLCRQTGLIPMDPMASSIRPPAFGLQQSTTGLRAVRWRVGAQPIAFDASTAEFQAIEADDPAIHWLATARTLDDCRSVIAPE</sequence>